<name>A0ACC3C757_PYRYE</name>
<sequence length="1611" mass="167529">MAFGLRLGGRPPAPPTPAAAAATADPPAVVVNGDGGGGSSDSSPSPAGGSSSSLGKGEHHPAKAAAAAAAAAAPAAATVLSDAAGADRPPSPEVSAGWVARVLQLWVLPLVVRGWKAPLTDADLYELNPGERAAHTSAALAAAWAASARSPPPSPGGADDAAGAAAAGGGAAATAARDARALRGRLATALFRVHRRIFYATGVLKFIDTVLGLLQPIVLNLLLRFLARRTANPSESAGEGVGLSVAFLAILVAKTIVENVYFLNVFRMAIRVRSGLQSNLYRKALTISPAARSGTTVGEVVNYMQLDSQRIGDLAQFIHATWSSPVAVIVSVGLLYHYIGPSAFIGVGVTLMMLPVQGKLIGLQSGFRKSVVGITDTRVKLMSEILQGIKAVKFYAWERPFVSSVVDVRAKEVSGFRRLVLVSSGSFALILFVPVFTSIITFAFYRGVFGNPLVASDVFTAVALLNALRSPIIVMPAVVTALIDARVGIKRLQSFFGLEETSNYHRGGVAGDYAAEEEAATDGGEDEPAGRGLVEVVDGTFSWGTPTAAANGADAAAEGAVVDGASSEGSFPAVPALTTAIATPATAVAVPSDDTPAVSSATLPADEPAEAAPSTASVVLRNISVRCEPGKLTAIIGRVGAGKSSLLQAMLGELNKLSGTVRMVGSCAYVAQTAWILNGTLRENITFGTPFDEARYKSAVYAAVLADDLAVLPAGDATAIGEKGINLSGGQKQRVALARAIYADADVFLLDDPLSALDAHVGAEVFRRCMGPGGVLRNRTTVLVTNQLHVLPEASLVVFLQAGRVKNVGGYKELMRGDADFRKLMEETAGTADAATRSTGSAGRSRSRSMAASVGGAVTASAAAAVATASRGGSRTTSVTATAASRGGRPSVHGGSVTGEVDDADDDVAAGSTLMVAEERQTGNVLGSVYLQYSRAAGGVVVFTLALIFFLLSTAVPIVTTWWLSFWTEQEAPGEVPRSLGFYLGIYFALGVAYPVVTFACSAWFYLSTLRASRKLHNAALASVMLAPLSYFDTTPLGRVLARFSKDTDGVDSLLPTSIYTAMLTCGNLIAAVVQISIFFPVFLAVAAPVSACYVGLQRFFKRTSLELKRLDAISRSPIFAHFSESLNGLCTIRAFGRRAAFEHSSLRRVDENTRAYWLWVAGNRWFSLSLELLGALLVFSIAIFAVTFADELPSAVGLSLTSALQVTAILGFTVRSVTEVESNFSSVERLFYYADSIPQEAAYAPPGSLGGSDSGRSGVGRTKRVTAGDAALAARLERSLAAAPPGPTVVAPPPNWPTAGAVEFKNVSLRYREGLDLVLRGVSLSVPGGSRVGVVGRTGAGKSSLMIALLRLVEVAGGQILVDGVDLATLGLEAVRGGVCIIPQDPVMFSGSLRFNVDPFEEHSDADIWAALEAAHLKPFVTDFEGGLHARIAEYGENLSAGQRQLVCLARALLRRPRLLLLDEASSSLDVESDTLLQATLRRAFRDCTVLTIAHRLSTIADYDSIVVMDAGAVADHDSPEALLGRPDSLLYQLVDAMGPRGAAAFRELVRLGRAGREAGGDPGASLETFLELQQRLAAEAEDEADAATAAAAAPAAALTDGAGSAGEES</sequence>
<gene>
    <name evidence="1" type="ORF">I4F81_008533</name>
</gene>
<protein>
    <submittedName>
        <fullName evidence="1">Uncharacterized protein</fullName>
    </submittedName>
</protein>
<reference evidence="1" key="1">
    <citation type="submission" date="2019-11" db="EMBL/GenBank/DDBJ databases">
        <title>Nori genome reveals adaptations in red seaweeds to the harsh intertidal environment.</title>
        <authorList>
            <person name="Wang D."/>
            <person name="Mao Y."/>
        </authorList>
    </citation>
    <scope>NUCLEOTIDE SEQUENCE</scope>
    <source>
        <tissue evidence="1">Gametophyte</tissue>
    </source>
</reference>
<evidence type="ECO:0000313" key="2">
    <source>
        <dbReference type="Proteomes" id="UP000798662"/>
    </source>
</evidence>
<dbReference type="EMBL" id="CM020619">
    <property type="protein sequence ID" value="KAK1866012.1"/>
    <property type="molecule type" value="Genomic_DNA"/>
</dbReference>
<comment type="caution">
    <text evidence="1">The sequence shown here is derived from an EMBL/GenBank/DDBJ whole genome shotgun (WGS) entry which is preliminary data.</text>
</comment>
<accession>A0ACC3C757</accession>
<keyword evidence="2" id="KW-1185">Reference proteome</keyword>
<proteinExistence type="predicted"/>
<organism evidence="1 2">
    <name type="scientific">Pyropia yezoensis</name>
    <name type="common">Susabi-nori</name>
    <name type="synonym">Porphyra yezoensis</name>
    <dbReference type="NCBI Taxonomy" id="2788"/>
    <lineage>
        <taxon>Eukaryota</taxon>
        <taxon>Rhodophyta</taxon>
        <taxon>Bangiophyceae</taxon>
        <taxon>Bangiales</taxon>
        <taxon>Bangiaceae</taxon>
        <taxon>Pyropia</taxon>
    </lineage>
</organism>
<dbReference type="Proteomes" id="UP000798662">
    <property type="component" value="Chromosome 2"/>
</dbReference>
<evidence type="ECO:0000313" key="1">
    <source>
        <dbReference type="EMBL" id="KAK1866012.1"/>
    </source>
</evidence>